<dbReference type="AlphaFoldDB" id="A0A494X8X9"/>
<keyword evidence="2" id="KW-0472">Membrane</keyword>
<evidence type="ECO:0000256" key="2">
    <source>
        <dbReference type="SAM" id="Phobius"/>
    </source>
</evidence>
<keyword evidence="2" id="KW-0812">Transmembrane</keyword>
<sequence length="105" mass="11802">MQHWQDARVTSEHPQRQGMKGGLNMKSRVILCGLSFALTCAYPLSLADRRSMDDFERAFMIQSIDAESLPASQTAPHDRWPGGLHLTEEPQWVLLAVARLRLGAK</sequence>
<reference evidence="3 4" key="1">
    <citation type="submission" date="2018-10" db="EMBL/GenBank/DDBJ databases">
        <title>Paraburkholderia sp. 7MK8-2, isolated from soil.</title>
        <authorList>
            <person name="Gao Z.-H."/>
            <person name="Qiu L.-H."/>
        </authorList>
    </citation>
    <scope>NUCLEOTIDE SEQUENCE [LARGE SCALE GENOMIC DNA]</scope>
    <source>
        <strain evidence="3 4">7MK8-2</strain>
    </source>
</reference>
<evidence type="ECO:0000313" key="3">
    <source>
        <dbReference type="EMBL" id="RKP46920.1"/>
    </source>
</evidence>
<keyword evidence="4" id="KW-1185">Reference proteome</keyword>
<dbReference type="EMBL" id="RBZV01000006">
    <property type="protein sequence ID" value="RKP46920.1"/>
    <property type="molecule type" value="Genomic_DNA"/>
</dbReference>
<gene>
    <name evidence="3" type="ORF">D7S89_16355</name>
</gene>
<organism evidence="3 4">
    <name type="scientific">Trinickia fusca</name>
    <dbReference type="NCBI Taxonomy" id="2419777"/>
    <lineage>
        <taxon>Bacteria</taxon>
        <taxon>Pseudomonadati</taxon>
        <taxon>Pseudomonadota</taxon>
        <taxon>Betaproteobacteria</taxon>
        <taxon>Burkholderiales</taxon>
        <taxon>Burkholderiaceae</taxon>
        <taxon>Trinickia</taxon>
    </lineage>
</organism>
<proteinExistence type="predicted"/>
<evidence type="ECO:0000256" key="1">
    <source>
        <dbReference type="SAM" id="MobiDB-lite"/>
    </source>
</evidence>
<evidence type="ECO:0000313" key="4">
    <source>
        <dbReference type="Proteomes" id="UP000280434"/>
    </source>
</evidence>
<name>A0A494X8X9_9BURK</name>
<comment type="caution">
    <text evidence="3">The sequence shown here is derived from an EMBL/GenBank/DDBJ whole genome shotgun (WGS) entry which is preliminary data.</text>
</comment>
<accession>A0A494X8X9</accession>
<feature type="compositionally biased region" description="Basic and acidic residues" evidence="1">
    <location>
        <begin position="1"/>
        <end position="15"/>
    </location>
</feature>
<keyword evidence="2" id="KW-1133">Transmembrane helix</keyword>
<dbReference type="Proteomes" id="UP000280434">
    <property type="component" value="Unassembled WGS sequence"/>
</dbReference>
<feature type="transmembrane region" description="Helical" evidence="2">
    <location>
        <begin position="28"/>
        <end position="47"/>
    </location>
</feature>
<protein>
    <submittedName>
        <fullName evidence="3">Uncharacterized protein</fullName>
    </submittedName>
</protein>
<feature type="region of interest" description="Disordered" evidence="1">
    <location>
        <begin position="1"/>
        <end position="20"/>
    </location>
</feature>